<comment type="caution">
    <text evidence="3">The sequence shown here is derived from an EMBL/GenBank/DDBJ whole genome shotgun (WGS) entry which is preliminary data.</text>
</comment>
<keyword evidence="2" id="KW-0812">Transmembrane</keyword>
<proteinExistence type="predicted"/>
<sequence>MARRSKQGAIAESLDIHSEAGEWCWIGKIPQPPADVLQTAGNPPLRPARRPPLAMIGTVLGTPFLPLLLLLSLLARAQEAVERSLDSKEEKERHRAKKQDEKRMDATVEQRGLDNVFDGDWRGAAGQFLLRWYSYSTHHERLLFAGPDGITLAAPPKRVSSGRDKHAQVVARLSPDEATLEDPFSGEFETRILLIRFRDGSWLRVDTEESRSELHMYALRRSPADGA</sequence>
<dbReference type="Proteomes" id="UP001501845">
    <property type="component" value="Unassembled WGS sequence"/>
</dbReference>
<reference evidence="4" key="1">
    <citation type="journal article" date="2019" name="Int. J. Syst. Evol. Microbiol.">
        <title>The Global Catalogue of Microorganisms (GCM) 10K type strain sequencing project: providing services to taxonomists for standard genome sequencing and annotation.</title>
        <authorList>
            <consortium name="The Broad Institute Genomics Platform"/>
            <consortium name="The Broad Institute Genome Sequencing Center for Infectious Disease"/>
            <person name="Wu L."/>
            <person name="Ma J."/>
        </authorList>
    </citation>
    <scope>NUCLEOTIDE SEQUENCE [LARGE SCALE GENOMIC DNA]</scope>
    <source>
        <strain evidence="4">JCM 17589</strain>
    </source>
</reference>
<feature type="transmembrane region" description="Helical" evidence="2">
    <location>
        <begin position="53"/>
        <end position="75"/>
    </location>
</feature>
<gene>
    <name evidence="3" type="ORF">GCM10022285_59700</name>
</gene>
<dbReference type="EMBL" id="BAABBU010000036">
    <property type="protein sequence ID" value="GAA4149997.1"/>
    <property type="molecule type" value="Genomic_DNA"/>
</dbReference>
<keyword evidence="2" id="KW-1133">Transmembrane helix</keyword>
<evidence type="ECO:0000313" key="3">
    <source>
        <dbReference type="EMBL" id="GAA4149997.1"/>
    </source>
</evidence>
<feature type="region of interest" description="Disordered" evidence="1">
    <location>
        <begin position="82"/>
        <end position="105"/>
    </location>
</feature>
<name>A0ABP7Z8F2_9ACTN</name>
<evidence type="ECO:0000256" key="1">
    <source>
        <dbReference type="SAM" id="MobiDB-lite"/>
    </source>
</evidence>
<evidence type="ECO:0000313" key="4">
    <source>
        <dbReference type="Proteomes" id="UP001501845"/>
    </source>
</evidence>
<evidence type="ECO:0000256" key="2">
    <source>
        <dbReference type="SAM" id="Phobius"/>
    </source>
</evidence>
<organism evidence="3 4">
    <name type="scientific">Streptomyces tunisiensis</name>
    <dbReference type="NCBI Taxonomy" id="948699"/>
    <lineage>
        <taxon>Bacteria</taxon>
        <taxon>Bacillati</taxon>
        <taxon>Actinomycetota</taxon>
        <taxon>Actinomycetes</taxon>
        <taxon>Kitasatosporales</taxon>
        <taxon>Streptomycetaceae</taxon>
        <taxon>Streptomyces</taxon>
    </lineage>
</organism>
<keyword evidence="4" id="KW-1185">Reference proteome</keyword>
<keyword evidence="2" id="KW-0472">Membrane</keyword>
<protein>
    <submittedName>
        <fullName evidence="3">Uncharacterized protein</fullName>
    </submittedName>
</protein>
<accession>A0ABP7Z8F2</accession>